<dbReference type="PANTHER" id="PTHR33129">
    <property type="entry name" value="PROTEIN KINASE DOMAIN-CONTAINING PROTEIN-RELATED"/>
    <property type="match status" value="1"/>
</dbReference>
<organism evidence="1">
    <name type="scientific">Amphora coffeiformis</name>
    <dbReference type="NCBI Taxonomy" id="265554"/>
    <lineage>
        <taxon>Eukaryota</taxon>
        <taxon>Sar</taxon>
        <taxon>Stramenopiles</taxon>
        <taxon>Ochrophyta</taxon>
        <taxon>Bacillariophyta</taxon>
        <taxon>Bacillariophyceae</taxon>
        <taxon>Bacillariophycidae</taxon>
        <taxon>Thalassiophysales</taxon>
        <taxon>Catenulaceae</taxon>
        <taxon>Amphora</taxon>
    </lineage>
</organism>
<name>A0A7S3KXA0_9STRA</name>
<dbReference type="AlphaFoldDB" id="A0A7S3KXA0"/>
<dbReference type="SUPFAM" id="SSF52540">
    <property type="entry name" value="P-loop containing nucleoside triphosphate hydrolases"/>
    <property type="match status" value="1"/>
</dbReference>
<evidence type="ECO:0000313" key="1">
    <source>
        <dbReference type="EMBL" id="CAE0403775.1"/>
    </source>
</evidence>
<gene>
    <name evidence="1" type="ORF">ACOF00016_LOCUS1964</name>
</gene>
<dbReference type="Gene3D" id="3.40.50.300">
    <property type="entry name" value="P-loop containing nucleotide triphosphate hydrolases"/>
    <property type="match status" value="1"/>
</dbReference>
<dbReference type="InterPro" id="IPR052980">
    <property type="entry name" value="Crinkler_effector"/>
</dbReference>
<accession>A0A7S3KXA0</accession>
<reference evidence="1" key="1">
    <citation type="submission" date="2021-01" db="EMBL/GenBank/DDBJ databases">
        <authorList>
            <person name="Corre E."/>
            <person name="Pelletier E."/>
            <person name="Niang G."/>
            <person name="Scheremetjew M."/>
            <person name="Finn R."/>
            <person name="Kale V."/>
            <person name="Holt S."/>
            <person name="Cochrane G."/>
            <person name="Meng A."/>
            <person name="Brown T."/>
            <person name="Cohen L."/>
        </authorList>
    </citation>
    <scope>NUCLEOTIDE SEQUENCE</scope>
    <source>
        <strain evidence="1">CCMP127</strain>
    </source>
</reference>
<dbReference type="InterPro" id="IPR027417">
    <property type="entry name" value="P-loop_NTPase"/>
</dbReference>
<protein>
    <submittedName>
        <fullName evidence="1">Uncharacterized protein</fullName>
    </submittedName>
</protein>
<dbReference type="EMBL" id="HBIM01002245">
    <property type="protein sequence ID" value="CAE0403775.1"/>
    <property type="molecule type" value="Transcribed_RNA"/>
</dbReference>
<proteinExistence type="predicted"/>
<sequence length="677" mass="75770">MNWPAADREKIYASQQSYQELFARCELLFEHVQGVFLKGTPGIGKSCFLDFVLHRYLNNGKKVLYVSGPRDWVYTFYPDGTFDKNYDVKKSLIEMELANDEDIDIVLFDPQEDSAVTLQFQKSHFHGKKFIVAMKPDPQNCKKLRKTSLTSKATLYLGTLSLPEAEAMRAACYPHVLADLLRTRYEVMGGIPRYLFGTFLPGGVDEAKNEVEQMQLRALNEAVEHPLQIDGGEVASDFEHLWSLYHIQPVSNAGVIDYHRYTIEICCDDARTKLRTKLMEKSVTALWRLYRDTAEQHGGLRGLRYEAYAHKKTLSEGLDGRAPCLTQRGTGKGSLSVNTPVALQKIVLPDNNVGPHFQAAINQATQSTDGRDCTVSQKCQHYTLQAMDKEPSTKRNFYIASMICRWSVFQLLCVLVTMSSSMAATATSSTSTSDKSFSNLDTKCVFSDVDGTLVHYPENLPDDDFIVALPPSATGMRAIISSGTLQKCHDIRKSGRKLVLVSGMRTSTLLTRIPYLPRADAYCSEAGGRIFYPTDDTSGFCVEPQPFKGATYDDLKPFGLTEDTEWRKTMEKPAGLDGFAGQELMNFAKGSQSNVPASLRQGLIWDYARELEGRGLVLDSKGYATAFRVTAKQQPETAMEVFRALQENKFPCPPEVTTRTNLGSMDFYPTISGKKNW</sequence>